<dbReference type="AlphaFoldDB" id="A0ABD2MNA1"/>
<dbReference type="EMBL" id="JABFTP020000021">
    <property type="protein sequence ID" value="KAL3267838.1"/>
    <property type="molecule type" value="Genomic_DNA"/>
</dbReference>
<gene>
    <name evidence="2" type="ORF">HHI36_006972</name>
</gene>
<evidence type="ECO:0000313" key="2">
    <source>
        <dbReference type="EMBL" id="KAL3267838.1"/>
    </source>
</evidence>
<reference evidence="2 3" key="1">
    <citation type="journal article" date="2021" name="BMC Biol.">
        <title>Horizontally acquired antibacterial genes associated with adaptive radiation of ladybird beetles.</title>
        <authorList>
            <person name="Li H.S."/>
            <person name="Tang X.F."/>
            <person name="Huang Y.H."/>
            <person name="Xu Z.Y."/>
            <person name="Chen M.L."/>
            <person name="Du X.Y."/>
            <person name="Qiu B.Y."/>
            <person name="Chen P.T."/>
            <person name="Zhang W."/>
            <person name="Slipinski A."/>
            <person name="Escalona H.E."/>
            <person name="Waterhouse R.M."/>
            <person name="Zwick A."/>
            <person name="Pang H."/>
        </authorList>
    </citation>
    <scope>NUCLEOTIDE SEQUENCE [LARGE SCALE GENOMIC DNA]</scope>
    <source>
        <strain evidence="2">SYSU2018</strain>
    </source>
</reference>
<feature type="non-terminal residue" evidence="2">
    <location>
        <position position="1"/>
    </location>
</feature>
<sequence length="54" mass="6157">KSKQQVPENPNNKIQKIQVTSSEKFKQQVTENLSNNSRKSKQQIPTNGEDVSFP</sequence>
<feature type="compositionally biased region" description="Polar residues" evidence="1">
    <location>
        <begin position="1"/>
        <end position="46"/>
    </location>
</feature>
<protein>
    <submittedName>
        <fullName evidence="2">Uncharacterized protein</fullName>
    </submittedName>
</protein>
<feature type="non-terminal residue" evidence="2">
    <location>
        <position position="54"/>
    </location>
</feature>
<evidence type="ECO:0000313" key="3">
    <source>
        <dbReference type="Proteomes" id="UP001516400"/>
    </source>
</evidence>
<accession>A0ABD2MNA1</accession>
<proteinExistence type="predicted"/>
<comment type="caution">
    <text evidence="2">The sequence shown here is derived from an EMBL/GenBank/DDBJ whole genome shotgun (WGS) entry which is preliminary data.</text>
</comment>
<organism evidence="2 3">
    <name type="scientific">Cryptolaemus montrouzieri</name>
    <dbReference type="NCBI Taxonomy" id="559131"/>
    <lineage>
        <taxon>Eukaryota</taxon>
        <taxon>Metazoa</taxon>
        <taxon>Ecdysozoa</taxon>
        <taxon>Arthropoda</taxon>
        <taxon>Hexapoda</taxon>
        <taxon>Insecta</taxon>
        <taxon>Pterygota</taxon>
        <taxon>Neoptera</taxon>
        <taxon>Endopterygota</taxon>
        <taxon>Coleoptera</taxon>
        <taxon>Polyphaga</taxon>
        <taxon>Cucujiformia</taxon>
        <taxon>Coccinelloidea</taxon>
        <taxon>Coccinellidae</taxon>
        <taxon>Scymninae</taxon>
        <taxon>Scymnini</taxon>
        <taxon>Cryptolaemus</taxon>
    </lineage>
</organism>
<keyword evidence="3" id="KW-1185">Reference proteome</keyword>
<dbReference type="Proteomes" id="UP001516400">
    <property type="component" value="Unassembled WGS sequence"/>
</dbReference>
<name>A0ABD2MNA1_9CUCU</name>
<feature type="region of interest" description="Disordered" evidence="1">
    <location>
        <begin position="1"/>
        <end position="54"/>
    </location>
</feature>
<evidence type="ECO:0000256" key="1">
    <source>
        <dbReference type="SAM" id="MobiDB-lite"/>
    </source>
</evidence>